<dbReference type="Gene3D" id="3.90.1720.10">
    <property type="entry name" value="endopeptidase domain like (from Nostoc punctiforme)"/>
    <property type="match status" value="1"/>
</dbReference>
<dbReference type="InterPro" id="IPR051202">
    <property type="entry name" value="Peptidase_C40"/>
</dbReference>
<sequence>MNIKRILFVLLAGVFTLLPASGRLSSDNGKQDTASSVTDGEDVVKTAMKYIGVRYRSGASGPKYFDCSGFTSFIFRQTNIPLTRTSRTQYKEGKPVQKIADLRPGDLVFFGGSRHNGTVGHVGIVKELNADSSDFSFVHASRTGVKVDMMSSAYYKKRYIGARRVF</sequence>
<evidence type="ECO:0000256" key="2">
    <source>
        <dbReference type="ARBA" id="ARBA00022670"/>
    </source>
</evidence>
<evidence type="ECO:0000259" key="5">
    <source>
        <dbReference type="PROSITE" id="PS51935"/>
    </source>
</evidence>
<dbReference type="PANTHER" id="PTHR47053">
    <property type="entry name" value="MUREIN DD-ENDOPEPTIDASE MEPH-RELATED"/>
    <property type="match status" value="1"/>
</dbReference>
<dbReference type="GO" id="GO:0006508">
    <property type="term" value="P:proteolysis"/>
    <property type="evidence" value="ECO:0007669"/>
    <property type="project" value="UniProtKB-KW"/>
</dbReference>
<proteinExistence type="inferred from homology"/>
<dbReference type="GO" id="GO:0008234">
    <property type="term" value="F:cysteine-type peptidase activity"/>
    <property type="evidence" value="ECO:0007669"/>
    <property type="project" value="UniProtKB-KW"/>
</dbReference>
<evidence type="ECO:0000256" key="4">
    <source>
        <dbReference type="ARBA" id="ARBA00022807"/>
    </source>
</evidence>
<dbReference type="PROSITE" id="PS51935">
    <property type="entry name" value="NLPC_P60"/>
    <property type="match status" value="1"/>
</dbReference>
<reference evidence="6" key="1">
    <citation type="journal article" date="2012" name="PLoS ONE">
        <title>Gene sets for utilization of primary and secondary nutrition supplies in the distal gut of endangered iberian lynx.</title>
        <authorList>
            <person name="Alcaide M."/>
            <person name="Messina E."/>
            <person name="Richter M."/>
            <person name="Bargiela R."/>
            <person name="Peplies J."/>
            <person name="Huws S.A."/>
            <person name="Newbold C.J."/>
            <person name="Golyshin P.N."/>
            <person name="Simon M.A."/>
            <person name="Lopez G."/>
            <person name="Yakimov M.M."/>
            <person name="Ferrer M."/>
        </authorList>
    </citation>
    <scope>NUCLEOTIDE SEQUENCE</scope>
</reference>
<keyword evidence="4" id="KW-0788">Thiol protease</keyword>
<evidence type="ECO:0000256" key="1">
    <source>
        <dbReference type="ARBA" id="ARBA00007074"/>
    </source>
</evidence>
<organism evidence="6">
    <name type="scientific">gut metagenome</name>
    <dbReference type="NCBI Taxonomy" id="749906"/>
    <lineage>
        <taxon>unclassified sequences</taxon>
        <taxon>metagenomes</taxon>
        <taxon>organismal metagenomes</taxon>
    </lineage>
</organism>
<dbReference type="AlphaFoldDB" id="J9GPT5"/>
<name>J9GPT5_9ZZZZ</name>
<keyword evidence="2" id="KW-0645">Protease</keyword>
<feature type="domain" description="NlpC/P60" evidence="5">
    <location>
        <begin position="37"/>
        <end position="166"/>
    </location>
</feature>
<dbReference type="Pfam" id="PF00877">
    <property type="entry name" value="NLPC_P60"/>
    <property type="match status" value="1"/>
</dbReference>
<dbReference type="InterPro" id="IPR000064">
    <property type="entry name" value="NLP_P60_dom"/>
</dbReference>
<comment type="similarity">
    <text evidence="1">Belongs to the peptidase C40 family.</text>
</comment>
<keyword evidence="3" id="KW-0378">Hydrolase</keyword>
<protein>
    <submittedName>
        <fullName evidence="6">NLP/P60 family protein</fullName>
    </submittedName>
</protein>
<evidence type="ECO:0000256" key="3">
    <source>
        <dbReference type="ARBA" id="ARBA00022801"/>
    </source>
</evidence>
<comment type="caution">
    <text evidence="6">The sequence shown here is derived from an EMBL/GenBank/DDBJ whole genome shotgun (WGS) entry which is preliminary data.</text>
</comment>
<dbReference type="PANTHER" id="PTHR47053:SF1">
    <property type="entry name" value="MUREIN DD-ENDOPEPTIDASE MEPH-RELATED"/>
    <property type="match status" value="1"/>
</dbReference>
<gene>
    <name evidence="6" type="ORF">EVA_02124</name>
</gene>
<dbReference type="SUPFAM" id="SSF54001">
    <property type="entry name" value="Cysteine proteinases"/>
    <property type="match status" value="1"/>
</dbReference>
<dbReference type="InterPro" id="IPR038765">
    <property type="entry name" value="Papain-like_cys_pep_sf"/>
</dbReference>
<accession>J9GPT5</accession>
<evidence type="ECO:0000313" key="6">
    <source>
        <dbReference type="EMBL" id="EJX09764.1"/>
    </source>
</evidence>
<dbReference type="EMBL" id="AMCI01000327">
    <property type="protein sequence ID" value="EJX09764.1"/>
    <property type="molecule type" value="Genomic_DNA"/>
</dbReference>